<sequence>MRFLVGMRDVARHLTRMLRSISHKREDRHRIIAVLLCQNAEINRPRIDTRRGTGFQAADAQRQFTQAAGQRDRRRIACTTAAVVIQTDMDLTVEKGSDGQYHRFGAEFKAPSG</sequence>
<evidence type="ECO:0000313" key="1">
    <source>
        <dbReference type="EMBL" id="STW66391.1"/>
    </source>
</evidence>
<name>A0A7H4PER4_9ENTR</name>
<dbReference type="AntiFam" id="ANF00154">
    <property type="entry name" value="Shadow ORF (opposite mnmG)"/>
</dbReference>
<evidence type="ECO:0000313" key="2">
    <source>
        <dbReference type="Proteomes" id="UP000254863"/>
    </source>
</evidence>
<comment type="caution">
    <text evidence="1">The sequence shown here is derived from an EMBL/GenBank/DDBJ whole genome shotgun (WGS) entry which is preliminary data.</text>
</comment>
<organism evidence="1 2">
    <name type="scientific">Klebsiella michiganensis</name>
    <dbReference type="NCBI Taxonomy" id="1134687"/>
    <lineage>
        <taxon>Bacteria</taxon>
        <taxon>Pseudomonadati</taxon>
        <taxon>Pseudomonadota</taxon>
        <taxon>Gammaproteobacteria</taxon>
        <taxon>Enterobacterales</taxon>
        <taxon>Enterobacteriaceae</taxon>
        <taxon>Klebsiella/Raoultella group</taxon>
        <taxon>Klebsiella</taxon>
    </lineage>
</organism>
<protein>
    <submittedName>
        <fullName evidence="1">Uncharacterized protein</fullName>
    </submittedName>
</protein>
<dbReference type="Proteomes" id="UP000254863">
    <property type="component" value="Unassembled WGS sequence"/>
</dbReference>
<dbReference type="AlphaFoldDB" id="A0A7H4PER4"/>
<accession>A0A7H4PER4</accession>
<dbReference type="EMBL" id="UGMS01000002">
    <property type="protein sequence ID" value="STW66391.1"/>
    <property type="molecule type" value="Genomic_DNA"/>
</dbReference>
<gene>
    <name evidence="1" type="ORF">NCTC11685_04142</name>
</gene>
<reference evidence="1 2" key="1">
    <citation type="submission" date="2018-06" db="EMBL/GenBank/DDBJ databases">
        <authorList>
            <consortium name="Pathogen Informatics"/>
            <person name="Doyle S."/>
        </authorList>
    </citation>
    <scope>NUCLEOTIDE SEQUENCE [LARGE SCALE GENOMIC DNA]</scope>
    <source>
        <strain evidence="1 2">NCTC11685</strain>
    </source>
</reference>
<proteinExistence type="predicted"/>